<protein>
    <submittedName>
        <fullName evidence="1">Uncharacterized protein</fullName>
    </submittedName>
</protein>
<dbReference type="AlphaFoldDB" id="A0A2X4TNP0"/>
<reference evidence="1 2" key="1">
    <citation type="submission" date="2018-06" db="EMBL/GenBank/DDBJ databases">
        <authorList>
            <consortium name="Pathogen Informatics"/>
            <person name="Doyle S."/>
        </authorList>
    </citation>
    <scope>NUCLEOTIDE SEQUENCE [LARGE SCALE GENOMIC DNA]</scope>
    <source>
        <strain evidence="1 2">NCTC10994</strain>
    </source>
</reference>
<dbReference type="RefSeq" id="WP_111731568.1">
    <property type="nucleotide sequence ID" value="NZ_JAFBBL010000001.1"/>
</dbReference>
<gene>
    <name evidence="1" type="ORF">NCTC10994_00544</name>
</gene>
<name>A0A2X4TNP0_9NOCA</name>
<accession>A0A2X4TNP0</accession>
<sequence length="149" mass="16367">MKEPDTGFFSWTARRVNLGAERHETGRVESFDFSDVLTIECPSSPATRPRHLVVCHDDEDEVDYVALILGDAAGNDDVPVHAVHEEQLLLEGERSLAPVEILVGVPDDRDLGAQQRELDRQLCTGGPLRSMLEYSGARSVIVGWSGARA</sequence>
<keyword evidence="2" id="KW-1185">Reference proteome</keyword>
<dbReference type="KEGG" id="rcr:NCTC10994_00544"/>
<organism evidence="1 2">
    <name type="scientific">Rhodococcus coprophilus</name>
    <dbReference type="NCBI Taxonomy" id="38310"/>
    <lineage>
        <taxon>Bacteria</taxon>
        <taxon>Bacillati</taxon>
        <taxon>Actinomycetota</taxon>
        <taxon>Actinomycetes</taxon>
        <taxon>Mycobacteriales</taxon>
        <taxon>Nocardiaceae</taxon>
        <taxon>Rhodococcus</taxon>
    </lineage>
</organism>
<evidence type="ECO:0000313" key="2">
    <source>
        <dbReference type="Proteomes" id="UP000249091"/>
    </source>
</evidence>
<evidence type="ECO:0000313" key="1">
    <source>
        <dbReference type="EMBL" id="SQI28791.1"/>
    </source>
</evidence>
<dbReference type="Proteomes" id="UP000249091">
    <property type="component" value="Chromosome 1"/>
</dbReference>
<proteinExistence type="predicted"/>
<dbReference type="EMBL" id="LS483468">
    <property type="protein sequence ID" value="SQI28791.1"/>
    <property type="molecule type" value="Genomic_DNA"/>
</dbReference>